<reference evidence="1" key="1">
    <citation type="submission" date="2022-07" db="EMBL/GenBank/DDBJ databases">
        <authorList>
            <person name="Trinca V."/>
            <person name="Uliana J.V.C."/>
            <person name="Torres T.T."/>
            <person name="Ward R.J."/>
            <person name="Monesi N."/>
        </authorList>
    </citation>
    <scope>NUCLEOTIDE SEQUENCE</scope>
    <source>
        <strain evidence="1">HSMRA1968</strain>
        <tissue evidence="1">Whole embryos</tissue>
    </source>
</reference>
<evidence type="ECO:0000313" key="2">
    <source>
        <dbReference type="Proteomes" id="UP001151699"/>
    </source>
</evidence>
<dbReference type="Gene3D" id="3.40.50.1820">
    <property type="entry name" value="alpha/beta hydrolase"/>
    <property type="match status" value="1"/>
</dbReference>
<dbReference type="Proteomes" id="UP001151699">
    <property type="component" value="Chromosome A"/>
</dbReference>
<gene>
    <name evidence="1" type="ORF">Bhyg_00751</name>
</gene>
<accession>A0A9Q0S6Q6</accession>
<dbReference type="OrthoDB" id="6415022at2759"/>
<evidence type="ECO:0000313" key="1">
    <source>
        <dbReference type="EMBL" id="KAJ6645545.1"/>
    </source>
</evidence>
<proteinExistence type="predicted"/>
<feature type="non-terminal residue" evidence="1">
    <location>
        <position position="192"/>
    </location>
</feature>
<dbReference type="InterPro" id="IPR029058">
    <property type="entry name" value="AB_hydrolase_fold"/>
</dbReference>
<evidence type="ECO:0008006" key="3">
    <source>
        <dbReference type="Google" id="ProtNLM"/>
    </source>
</evidence>
<dbReference type="SUPFAM" id="SSF53474">
    <property type="entry name" value="alpha/beta-Hydrolases"/>
    <property type="match status" value="1"/>
</dbReference>
<name>A0A9Q0S6Q6_9DIPT</name>
<comment type="caution">
    <text evidence="1">The sequence shown here is derived from an EMBL/GenBank/DDBJ whole genome shotgun (WGS) entry which is preliminary data.</text>
</comment>
<dbReference type="AlphaFoldDB" id="A0A9Q0S6Q6"/>
<keyword evidence="2" id="KW-1185">Reference proteome</keyword>
<organism evidence="1 2">
    <name type="scientific">Pseudolycoriella hygida</name>
    <dbReference type="NCBI Taxonomy" id="35572"/>
    <lineage>
        <taxon>Eukaryota</taxon>
        <taxon>Metazoa</taxon>
        <taxon>Ecdysozoa</taxon>
        <taxon>Arthropoda</taxon>
        <taxon>Hexapoda</taxon>
        <taxon>Insecta</taxon>
        <taxon>Pterygota</taxon>
        <taxon>Neoptera</taxon>
        <taxon>Endopterygota</taxon>
        <taxon>Diptera</taxon>
        <taxon>Nematocera</taxon>
        <taxon>Sciaroidea</taxon>
        <taxon>Sciaridae</taxon>
        <taxon>Pseudolycoriella</taxon>
    </lineage>
</organism>
<dbReference type="EMBL" id="WJQU01000001">
    <property type="protein sequence ID" value="KAJ6645545.1"/>
    <property type="molecule type" value="Genomic_DNA"/>
</dbReference>
<sequence length="192" mass="21495">IPYLNETITCKSIGSPTAELSLIFAHGTTLGISSPAIMNFAEGSRSFRKLTQRFEAVCRHERSDVIGGRSMGSRSAIVTAKKFANVKALILHLLFEIDKGVDVLLAIGDKDDNCDLNELEVLRKQMKVKTWLVVVSNANHRMDINSPEATEAIGKMVGRIAARWIDERDENLTNSRIKWDEEKKDVIVDPWN</sequence>
<protein>
    <recommendedName>
        <fullName evidence="3">KANL3/Tex30 alpha/beta hydrolase-like domain-containing protein</fullName>
    </recommendedName>
</protein>